<keyword evidence="1" id="KW-1133">Transmembrane helix</keyword>
<comment type="caution">
    <text evidence="2">The sequence shown here is derived from an EMBL/GenBank/DDBJ whole genome shotgun (WGS) entry which is preliminary data.</text>
</comment>
<dbReference type="EMBL" id="CAJFCW020000003">
    <property type="protein sequence ID" value="CAG9102379.1"/>
    <property type="molecule type" value="Genomic_DNA"/>
</dbReference>
<accession>A0A811KER8</accession>
<dbReference type="AlphaFoldDB" id="A0A811KER8"/>
<feature type="transmembrane region" description="Helical" evidence="1">
    <location>
        <begin position="104"/>
        <end position="122"/>
    </location>
</feature>
<feature type="transmembrane region" description="Helical" evidence="1">
    <location>
        <begin position="148"/>
        <end position="178"/>
    </location>
</feature>
<keyword evidence="1" id="KW-0812">Transmembrane</keyword>
<dbReference type="OrthoDB" id="5877029at2759"/>
<dbReference type="EMBL" id="CAJFDH010000003">
    <property type="protein sequence ID" value="CAD5214245.1"/>
    <property type="molecule type" value="Genomic_DNA"/>
</dbReference>
<organism evidence="2 3">
    <name type="scientific">Bursaphelenchus okinawaensis</name>
    <dbReference type="NCBI Taxonomy" id="465554"/>
    <lineage>
        <taxon>Eukaryota</taxon>
        <taxon>Metazoa</taxon>
        <taxon>Ecdysozoa</taxon>
        <taxon>Nematoda</taxon>
        <taxon>Chromadorea</taxon>
        <taxon>Rhabditida</taxon>
        <taxon>Tylenchina</taxon>
        <taxon>Tylenchomorpha</taxon>
        <taxon>Aphelenchoidea</taxon>
        <taxon>Aphelenchoididae</taxon>
        <taxon>Bursaphelenchus</taxon>
    </lineage>
</organism>
<evidence type="ECO:0000313" key="3">
    <source>
        <dbReference type="Proteomes" id="UP000614601"/>
    </source>
</evidence>
<dbReference type="Proteomes" id="UP000614601">
    <property type="component" value="Unassembled WGS sequence"/>
</dbReference>
<protein>
    <submittedName>
        <fullName evidence="2">Uncharacterized protein</fullName>
    </submittedName>
</protein>
<reference evidence="2" key="1">
    <citation type="submission" date="2020-09" db="EMBL/GenBank/DDBJ databases">
        <authorList>
            <person name="Kikuchi T."/>
        </authorList>
    </citation>
    <scope>NUCLEOTIDE SEQUENCE</scope>
    <source>
        <strain evidence="2">SH1</strain>
    </source>
</reference>
<sequence>MSRSYRRTIDPYPSENDVYKQLTPDDFNFLEDRQLADYAQVKFFSQSNQNVLYDFIKAEDSAQTNQGGTEIIALKLGSSLFIPASLQLISGFSGLWPMGERGNYSCLIIHVIFSMLAIIYWFEPINYAALELNLRTEQLDSELSSLSYGVLLTLLVLGSLIVLLVTSLTMCNAILVLSEPCNVSHSHVDVHLGMATVIISVVCSALSVYVSSSTLRSVTNWVNPTLKNTVLYGFGLRELIITIYITLATGLCSVSTMTQQRNLRLAALILQLISLLLIFGHLLTADRITAVTHNIKVMFSVGLNRPVGPESILLLYTFIVILAILLVAHTISTIINLCKKCSLSEPLNRNLYSQHVEDVPEASNYRANL</sequence>
<feature type="transmembrane region" description="Helical" evidence="1">
    <location>
        <begin position="230"/>
        <end position="251"/>
    </location>
</feature>
<dbReference type="Proteomes" id="UP000783686">
    <property type="component" value="Unassembled WGS sequence"/>
</dbReference>
<feature type="transmembrane region" description="Helical" evidence="1">
    <location>
        <begin position="190"/>
        <end position="210"/>
    </location>
</feature>
<evidence type="ECO:0000313" key="2">
    <source>
        <dbReference type="EMBL" id="CAD5214245.1"/>
    </source>
</evidence>
<name>A0A811KER8_9BILA</name>
<keyword evidence="3" id="KW-1185">Reference proteome</keyword>
<keyword evidence="1" id="KW-0472">Membrane</keyword>
<feature type="transmembrane region" description="Helical" evidence="1">
    <location>
        <begin position="263"/>
        <end position="283"/>
    </location>
</feature>
<feature type="transmembrane region" description="Helical" evidence="1">
    <location>
        <begin position="313"/>
        <end position="338"/>
    </location>
</feature>
<proteinExistence type="predicted"/>
<gene>
    <name evidence="2" type="ORF">BOKJ2_LOCUS5496</name>
</gene>
<evidence type="ECO:0000256" key="1">
    <source>
        <dbReference type="SAM" id="Phobius"/>
    </source>
</evidence>